<reference evidence="2 3" key="1">
    <citation type="submission" date="2019-04" db="EMBL/GenBank/DDBJ databases">
        <title>An improved genome assembly and genetic linkage map for asparagus bean, Vigna unguiculata ssp. sesquipedialis.</title>
        <authorList>
            <person name="Xia Q."/>
            <person name="Zhang R."/>
            <person name="Dong Y."/>
        </authorList>
    </citation>
    <scope>NUCLEOTIDE SEQUENCE [LARGE SCALE GENOMIC DNA]</scope>
    <source>
        <tissue evidence="2">Leaf</tissue>
    </source>
</reference>
<keyword evidence="3" id="KW-1185">Reference proteome</keyword>
<protein>
    <submittedName>
        <fullName evidence="2">Uncharacterized protein</fullName>
    </submittedName>
</protein>
<dbReference type="Proteomes" id="UP000501690">
    <property type="component" value="Linkage Group LG6"/>
</dbReference>
<organism evidence="2 3">
    <name type="scientific">Vigna unguiculata</name>
    <name type="common">Cowpea</name>
    <dbReference type="NCBI Taxonomy" id="3917"/>
    <lineage>
        <taxon>Eukaryota</taxon>
        <taxon>Viridiplantae</taxon>
        <taxon>Streptophyta</taxon>
        <taxon>Embryophyta</taxon>
        <taxon>Tracheophyta</taxon>
        <taxon>Spermatophyta</taxon>
        <taxon>Magnoliopsida</taxon>
        <taxon>eudicotyledons</taxon>
        <taxon>Gunneridae</taxon>
        <taxon>Pentapetalae</taxon>
        <taxon>rosids</taxon>
        <taxon>fabids</taxon>
        <taxon>Fabales</taxon>
        <taxon>Fabaceae</taxon>
        <taxon>Papilionoideae</taxon>
        <taxon>50 kb inversion clade</taxon>
        <taxon>NPAAA clade</taxon>
        <taxon>indigoferoid/millettioid clade</taxon>
        <taxon>Phaseoleae</taxon>
        <taxon>Vigna</taxon>
    </lineage>
</organism>
<dbReference type="EMBL" id="CP039350">
    <property type="protein sequence ID" value="QCD95401.1"/>
    <property type="molecule type" value="Genomic_DNA"/>
</dbReference>
<proteinExistence type="predicted"/>
<sequence>MFSEQIKEQQEWNKKKFQRTRDELFDKKTKKKTTEVVLALQLQWLTRKSFPRSMTSMPNETPALISPFVASSTPHLPVSYFSVSTIFLSFIYFPSMLRVMISIRRKSYVLFSFLR</sequence>
<accession>A0A4D6M4G9</accession>
<keyword evidence="1" id="KW-0472">Membrane</keyword>
<feature type="transmembrane region" description="Helical" evidence="1">
    <location>
        <begin position="78"/>
        <end position="97"/>
    </location>
</feature>
<gene>
    <name evidence="2" type="ORF">DEO72_LG6g93</name>
</gene>
<keyword evidence="1" id="KW-0812">Transmembrane</keyword>
<evidence type="ECO:0000313" key="2">
    <source>
        <dbReference type="EMBL" id="QCD95401.1"/>
    </source>
</evidence>
<keyword evidence="1" id="KW-1133">Transmembrane helix</keyword>
<evidence type="ECO:0000313" key="3">
    <source>
        <dbReference type="Proteomes" id="UP000501690"/>
    </source>
</evidence>
<dbReference type="AlphaFoldDB" id="A0A4D6M4G9"/>
<evidence type="ECO:0000256" key="1">
    <source>
        <dbReference type="SAM" id="Phobius"/>
    </source>
</evidence>
<name>A0A4D6M4G9_VIGUN</name>